<organism evidence="2 3">
    <name type="scientific">Deinococcus aquiradiocola</name>
    <dbReference type="NCBI Taxonomy" id="393059"/>
    <lineage>
        <taxon>Bacteria</taxon>
        <taxon>Thermotogati</taxon>
        <taxon>Deinococcota</taxon>
        <taxon>Deinococci</taxon>
        <taxon>Deinococcales</taxon>
        <taxon>Deinococcaceae</taxon>
        <taxon>Deinococcus</taxon>
    </lineage>
</organism>
<keyword evidence="3" id="KW-1185">Reference proteome</keyword>
<evidence type="ECO:0000313" key="3">
    <source>
        <dbReference type="Proteomes" id="UP000635726"/>
    </source>
</evidence>
<keyword evidence="1" id="KW-0732">Signal</keyword>
<sequence>MALKVLSCRASRRAVTGLLGTAIAVTGTAWAAAPARGITALLAAQYAAWTPASGDTTPLATLRAQGLDWGTATARLRPLYDDAHAYAELRGVARLPDGRETVGVLRAALYVGGSGGNVLLLNDEWCVQDRCSARTRFVLQRQGQPDTLLPEPKLVPLIADDDLIDGPVPDCLAGVTLGVQYLPSRYDTTLTALATVPPDVQATCDDAGIQVALVTRPLQLNWNAAARKFVRVR</sequence>
<evidence type="ECO:0000313" key="2">
    <source>
        <dbReference type="EMBL" id="GGJ63721.1"/>
    </source>
</evidence>
<reference evidence="2" key="1">
    <citation type="journal article" date="2014" name="Int. J. Syst. Evol. Microbiol.">
        <title>Complete genome sequence of Corynebacterium casei LMG S-19264T (=DSM 44701T), isolated from a smear-ripened cheese.</title>
        <authorList>
            <consortium name="US DOE Joint Genome Institute (JGI-PGF)"/>
            <person name="Walter F."/>
            <person name="Albersmeier A."/>
            <person name="Kalinowski J."/>
            <person name="Ruckert C."/>
        </authorList>
    </citation>
    <scope>NUCLEOTIDE SEQUENCE</scope>
    <source>
        <strain evidence="2">JCM 14371</strain>
    </source>
</reference>
<dbReference type="RefSeq" id="WP_188960579.1">
    <property type="nucleotide sequence ID" value="NZ_BMOE01000001.1"/>
</dbReference>
<dbReference type="Proteomes" id="UP000635726">
    <property type="component" value="Unassembled WGS sequence"/>
</dbReference>
<reference evidence="2" key="2">
    <citation type="submission" date="2020-09" db="EMBL/GenBank/DDBJ databases">
        <authorList>
            <person name="Sun Q."/>
            <person name="Ohkuma M."/>
        </authorList>
    </citation>
    <scope>NUCLEOTIDE SEQUENCE</scope>
    <source>
        <strain evidence="2">JCM 14371</strain>
    </source>
</reference>
<proteinExistence type="predicted"/>
<evidence type="ECO:0000256" key="1">
    <source>
        <dbReference type="SAM" id="SignalP"/>
    </source>
</evidence>
<comment type="caution">
    <text evidence="2">The sequence shown here is derived from an EMBL/GenBank/DDBJ whole genome shotgun (WGS) entry which is preliminary data.</text>
</comment>
<protein>
    <submittedName>
        <fullName evidence="2">Uncharacterized protein</fullName>
    </submittedName>
</protein>
<gene>
    <name evidence="2" type="ORF">GCM10008939_04490</name>
</gene>
<feature type="signal peptide" evidence="1">
    <location>
        <begin position="1"/>
        <end position="31"/>
    </location>
</feature>
<dbReference type="EMBL" id="BMOE01000001">
    <property type="protein sequence ID" value="GGJ63721.1"/>
    <property type="molecule type" value="Genomic_DNA"/>
</dbReference>
<name>A0A917P6C1_9DEIO</name>
<dbReference type="AlphaFoldDB" id="A0A917P6C1"/>
<accession>A0A917P6C1</accession>
<feature type="chain" id="PRO_5037931901" evidence="1">
    <location>
        <begin position="32"/>
        <end position="233"/>
    </location>
</feature>